<dbReference type="Proteomes" id="UP001054945">
    <property type="component" value="Unassembled WGS sequence"/>
</dbReference>
<sequence length="91" mass="10846">MQIKKKKKSFTHWYQIRQLCKIRVFTPRSRLQNVKGNDTTTLLTRILHGQNPDETVINIPALSVTHFRQSLDMDCFVFQNTRMLLREARDK</sequence>
<organism evidence="1 2">
    <name type="scientific">Caerostris extrusa</name>
    <name type="common">Bark spider</name>
    <name type="synonym">Caerostris bankana</name>
    <dbReference type="NCBI Taxonomy" id="172846"/>
    <lineage>
        <taxon>Eukaryota</taxon>
        <taxon>Metazoa</taxon>
        <taxon>Ecdysozoa</taxon>
        <taxon>Arthropoda</taxon>
        <taxon>Chelicerata</taxon>
        <taxon>Arachnida</taxon>
        <taxon>Araneae</taxon>
        <taxon>Araneomorphae</taxon>
        <taxon>Entelegynae</taxon>
        <taxon>Araneoidea</taxon>
        <taxon>Araneidae</taxon>
        <taxon>Caerostris</taxon>
    </lineage>
</organism>
<accession>A0AAV4Y0S7</accession>
<dbReference type="EMBL" id="BPLR01018494">
    <property type="protein sequence ID" value="GIZ00056.1"/>
    <property type="molecule type" value="Genomic_DNA"/>
</dbReference>
<evidence type="ECO:0000313" key="1">
    <source>
        <dbReference type="EMBL" id="GIZ00056.1"/>
    </source>
</evidence>
<dbReference type="AlphaFoldDB" id="A0AAV4Y0S7"/>
<reference evidence="1 2" key="1">
    <citation type="submission" date="2021-06" db="EMBL/GenBank/DDBJ databases">
        <title>Caerostris extrusa draft genome.</title>
        <authorList>
            <person name="Kono N."/>
            <person name="Arakawa K."/>
        </authorList>
    </citation>
    <scope>NUCLEOTIDE SEQUENCE [LARGE SCALE GENOMIC DNA]</scope>
</reference>
<evidence type="ECO:0000313" key="2">
    <source>
        <dbReference type="Proteomes" id="UP001054945"/>
    </source>
</evidence>
<gene>
    <name evidence="1" type="ORF">CEXT_339491</name>
</gene>
<proteinExistence type="predicted"/>
<name>A0AAV4Y0S7_CAEEX</name>
<keyword evidence="2" id="KW-1185">Reference proteome</keyword>
<comment type="caution">
    <text evidence="1">The sequence shown here is derived from an EMBL/GenBank/DDBJ whole genome shotgun (WGS) entry which is preliminary data.</text>
</comment>
<protein>
    <submittedName>
        <fullName evidence="1">Uncharacterized protein</fullName>
    </submittedName>
</protein>